<keyword evidence="1" id="KW-0812">Transmembrane</keyword>
<dbReference type="InterPro" id="IPR011429">
    <property type="entry name" value="Cyt_c_Planctomycete-type"/>
</dbReference>
<keyword evidence="1" id="KW-0472">Membrane</keyword>
<dbReference type="RefSeq" id="WP_018475184.1">
    <property type="nucleotide sequence ID" value="NZ_BMWX01000001.1"/>
</dbReference>
<dbReference type="PANTHER" id="PTHR35889">
    <property type="entry name" value="CYCLOINULO-OLIGOSACCHARIDE FRUCTANOTRANSFERASE-RELATED"/>
    <property type="match status" value="1"/>
</dbReference>
<feature type="transmembrane region" description="Helical" evidence="1">
    <location>
        <begin position="109"/>
        <end position="129"/>
    </location>
</feature>
<protein>
    <recommendedName>
        <fullName evidence="6">Planctomycete cytochrome C</fullName>
    </recommendedName>
</protein>
<evidence type="ECO:0000256" key="1">
    <source>
        <dbReference type="SAM" id="Phobius"/>
    </source>
</evidence>
<feature type="transmembrane region" description="Helical" evidence="1">
    <location>
        <begin position="46"/>
        <end position="68"/>
    </location>
</feature>
<gene>
    <name evidence="4" type="ORF">GCM10007049_00140</name>
</gene>
<dbReference type="Gene3D" id="3.80.10.10">
    <property type="entry name" value="Ribonuclease Inhibitor"/>
    <property type="match status" value="1"/>
</dbReference>
<name>A0A918PK58_9BACT</name>
<feature type="domain" description="DUF2231" evidence="3">
    <location>
        <begin position="10"/>
        <end position="133"/>
    </location>
</feature>
<organism evidence="4 5">
    <name type="scientific">Echinicola pacifica</name>
    <dbReference type="NCBI Taxonomy" id="346377"/>
    <lineage>
        <taxon>Bacteria</taxon>
        <taxon>Pseudomonadati</taxon>
        <taxon>Bacteroidota</taxon>
        <taxon>Cytophagia</taxon>
        <taxon>Cytophagales</taxon>
        <taxon>Cyclobacteriaceae</taxon>
        <taxon>Echinicola</taxon>
    </lineage>
</organism>
<dbReference type="SUPFAM" id="SSF52047">
    <property type="entry name" value="RNI-like"/>
    <property type="match status" value="1"/>
</dbReference>
<dbReference type="EMBL" id="BMWX01000001">
    <property type="protein sequence ID" value="GGZ12423.1"/>
    <property type="molecule type" value="Genomic_DNA"/>
</dbReference>
<evidence type="ECO:0008006" key="6">
    <source>
        <dbReference type="Google" id="ProtNLM"/>
    </source>
</evidence>
<proteinExistence type="predicted"/>
<feature type="domain" description="Cytochrome C Planctomycete-type" evidence="2">
    <location>
        <begin position="185"/>
        <end position="244"/>
    </location>
</feature>
<reference evidence="4" key="2">
    <citation type="submission" date="2020-09" db="EMBL/GenBank/DDBJ databases">
        <authorList>
            <person name="Sun Q."/>
            <person name="Kim S."/>
        </authorList>
    </citation>
    <scope>NUCLEOTIDE SEQUENCE</scope>
    <source>
        <strain evidence="4">KCTC 12368</strain>
    </source>
</reference>
<dbReference type="Pfam" id="PF07635">
    <property type="entry name" value="PSCyt1"/>
    <property type="match status" value="1"/>
</dbReference>
<accession>A0A918PK58</accession>
<comment type="caution">
    <text evidence="4">The sequence shown here is derived from an EMBL/GenBank/DDBJ whole genome shotgun (WGS) entry which is preliminary data.</text>
</comment>
<dbReference type="PANTHER" id="PTHR35889:SF3">
    <property type="entry name" value="F-BOX DOMAIN-CONTAINING PROTEIN"/>
    <property type="match status" value="1"/>
</dbReference>
<keyword evidence="5" id="KW-1185">Reference proteome</keyword>
<keyword evidence="1" id="KW-1133">Transmembrane helix</keyword>
<dbReference type="InterPro" id="IPR019251">
    <property type="entry name" value="DUF2231_TM"/>
</dbReference>
<dbReference type="Proteomes" id="UP000619457">
    <property type="component" value="Unassembled WGS sequence"/>
</dbReference>
<feature type="transmembrane region" description="Helical" evidence="1">
    <location>
        <begin position="13"/>
        <end position="34"/>
    </location>
</feature>
<reference evidence="4" key="1">
    <citation type="journal article" date="2014" name="Int. J. Syst. Evol. Microbiol.">
        <title>Complete genome sequence of Corynebacterium casei LMG S-19264T (=DSM 44701T), isolated from a smear-ripened cheese.</title>
        <authorList>
            <consortium name="US DOE Joint Genome Institute (JGI-PGF)"/>
            <person name="Walter F."/>
            <person name="Albersmeier A."/>
            <person name="Kalinowski J."/>
            <person name="Ruckert C."/>
        </authorList>
    </citation>
    <scope>NUCLEOTIDE SEQUENCE</scope>
    <source>
        <strain evidence="4">KCTC 12368</strain>
    </source>
</reference>
<evidence type="ECO:0000313" key="5">
    <source>
        <dbReference type="Proteomes" id="UP000619457"/>
    </source>
</evidence>
<evidence type="ECO:0000259" key="2">
    <source>
        <dbReference type="Pfam" id="PF07635"/>
    </source>
</evidence>
<sequence length="463" mass="50002">MDWAQFIGRFHPLVVHLPIGFLLFGLILELLSFLRKSDSADFRKIIAWSYLASAFGAMMSALIGLMLAQGGGYDAAALANHKWMGFALVGLTALLYWSKSRKWDKKSPLVAYGLVGVSFVLVSLTGHLGGNLTHGSDYLLVHAPNPIKRLAGMETGEGGDTSLPGNPDSILVFQHIIQPVLEEKCISCHNPAKAKGGLDLSSLEAMRAGGESGTVLSGGMGLESELVHRITLPESSTKYMPPQGNGMSYGEIALLKWWVSQGAPDSLSLAAEELPIEIVAILDRDYKVDASPRPFIDKLTATAITDEQLQEVRAAGLQVNRLTPDSQLLEVSLQGGTFDSHQAELLQNIASNIVYADFSRATINGQAFEKVALMKNLIRIDLRHSTITDAEMTILAGQPHLEVVNIYGTQISQEGLKVLGENTATRKVYVWNTLISPTEMEALSQQFPHLNLIGGASAPSVSS</sequence>
<dbReference type="AlphaFoldDB" id="A0A918PK58"/>
<dbReference type="Pfam" id="PF09990">
    <property type="entry name" value="DUF2231"/>
    <property type="match status" value="1"/>
</dbReference>
<feature type="transmembrane region" description="Helical" evidence="1">
    <location>
        <begin position="80"/>
        <end position="97"/>
    </location>
</feature>
<evidence type="ECO:0000313" key="4">
    <source>
        <dbReference type="EMBL" id="GGZ12423.1"/>
    </source>
</evidence>
<evidence type="ECO:0000259" key="3">
    <source>
        <dbReference type="Pfam" id="PF09990"/>
    </source>
</evidence>
<dbReference type="InterPro" id="IPR032675">
    <property type="entry name" value="LRR_dom_sf"/>
</dbReference>